<dbReference type="PANTHER" id="PTHR47893:SF1">
    <property type="entry name" value="REGULATORY PROTEIN PCHR"/>
    <property type="match status" value="1"/>
</dbReference>
<dbReference type="InterPro" id="IPR018062">
    <property type="entry name" value="HTH_AraC-typ_CS"/>
</dbReference>
<dbReference type="Gene3D" id="1.10.10.60">
    <property type="entry name" value="Homeodomain-like"/>
    <property type="match status" value="2"/>
</dbReference>
<name>A0A0S6U4J8_CLOBO</name>
<organism evidence="5">
    <name type="scientific">Clostridium botulinum B str. Osaka05</name>
    <dbReference type="NCBI Taxonomy" id="1407017"/>
    <lineage>
        <taxon>Bacteria</taxon>
        <taxon>Bacillati</taxon>
        <taxon>Bacillota</taxon>
        <taxon>Clostridia</taxon>
        <taxon>Eubacteriales</taxon>
        <taxon>Clostridiaceae</taxon>
        <taxon>Clostridium</taxon>
    </lineage>
</organism>
<dbReference type="Pfam" id="PF12833">
    <property type="entry name" value="HTH_18"/>
    <property type="match status" value="1"/>
</dbReference>
<dbReference type="GO" id="GO:0003700">
    <property type="term" value="F:DNA-binding transcription factor activity"/>
    <property type="evidence" value="ECO:0007669"/>
    <property type="project" value="InterPro"/>
</dbReference>
<evidence type="ECO:0000256" key="3">
    <source>
        <dbReference type="ARBA" id="ARBA00023163"/>
    </source>
</evidence>
<keyword evidence="3" id="KW-0804">Transcription</keyword>
<reference evidence="5" key="1">
    <citation type="submission" date="2013-10" db="EMBL/GenBank/DDBJ databases">
        <title>Draft genome sequence of Clostridium botulinum type B strain Osaka05.</title>
        <authorList>
            <person name="Sakaguchi Y."/>
            <person name="Hosomi K."/>
            <person name="Uchiyama J."/>
            <person name="Ogura Y."/>
            <person name="Sakaguchi M."/>
            <person name="Kohda T."/>
            <person name="Mukamoto M."/>
            <person name="Misawa N."/>
            <person name="Matsuzaki S."/>
            <person name="Hayashi T."/>
            <person name="Kozaki S."/>
        </authorList>
    </citation>
    <scope>NUCLEOTIDE SEQUENCE</scope>
    <source>
        <strain evidence="5">Osaka05</strain>
    </source>
</reference>
<dbReference type="PROSITE" id="PS01124">
    <property type="entry name" value="HTH_ARAC_FAMILY_2"/>
    <property type="match status" value="1"/>
</dbReference>
<dbReference type="PROSITE" id="PS00041">
    <property type="entry name" value="HTH_ARAC_FAMILY_1"/>
    <property type="match status" value="1"/>
</dbReference>
<accession>A0A0S6U4J8</accession>
<dbReference type="RefSeq" id="WP_030034896.1">
    <property type="nucleotide sequence ID" value="NZ_DF384213.1"/>
</dbReference>
<dbReference type="Proteomes" id="UP000054164">
    <property type="component" value="Unassembled WGS sequence"/>
</dbReference>
<evidence type="ECO:0000256" key="1">
    <source>
        <dbReference type="ARBA" id="ARBA00023015"/>
    </source>
</evidence>
<evidence type="ECO:0000313" key="5">
    <source>
        <dbReference type="EMBL" id="GAE02148.1"/>
    </source>
</evidence>
<dbReference type="AlphaFoldDB" id="A0A0S6U4J8"/>
<protein>
    <submittedName>
        <fullName evidence="5">AraC family transcriptional regulator</fullName>
    </submittedName>
</protein>
<dbReference type="HOGENOM" id="CLU_052345_0_1_9"/>
<dbReference type="InterPro" id="IPR018060">
    <property type="entry name" value="HTH_AraC"/>
</dbReference>
<proteinExistence type="predicted"/>
<dbReference type="SUPFAM" id="SSF46689">
    <property type="entry name" value="Homeodomain-like"/>
    <property type="match status" value="2"/>
</dbReference>
<dbReference type="InterPro" id="IPR009057">
    <property type="entry name" value="Homeodomain-like_sf"/>
</dbReference>
<dbReference type="InterPro" id="IPR053142">
    <property type="entry name" value="PchR_regulatory_protein"/>
</dbReference>
<keyword evidence="1" id="KW-0805">Transcription regulation</keyword>
<keyword evidence="2" id="KW-0238">DNA-binding</keyword>
<dbReference type="EMBL" id="DF384213">
    <property type="protein sequence ID" value="GAE02148.1"/>
    <property type="molecule type" value="Genomic_DNA"/>
</dbReference>
<sequence>METKKTVVDMYDKYIKEEFKCKISDELLGKKYIIGKQFGVGDFSRMKIEDGLEISKVNMYSTDMYFDNRGYGDHILEIGYCYSGITKILALPSNKEYILKEGQVFLYKTLNNVEYFKFKYDKCKTISIHMHFNTIKNAINPIWEDKVIMDWETQMNNIFKKDILIIEKASYDIKKIAEEIDGISIDSMMGYMKLKLKTIEFLAIFFENNSNMKLMENSQDEKREHIIKAKDIINKNLQDPPSLKELASDLNISLYKLQNAFKNSTGNTVYEYIKKSRIEKAKYLLKNTDMSILEIANEIGYENPSKFSNAFKSYNDINPLKYRKLNRTV</sequence>
<dbReference type="PANTHER" id="PTHR47893">
    <property type="entry name" value="REGULATORY PROTEIN PCHR"/>
    <property type="match status" value="1"/>
</dbReference>
<feature type="domain" description="HTH araC/xylS-type" evidence="4">
    <location>
        <begin position="227"/>
        <end position="325"/>
    </location>
</feature>
<dbReference type="GO" id="GO:0043565">
    <property type="term" value="F:sequence-specific DNA binding"/>
    <property type="evidence" value="ECO:0007669"/>
    <property type="project" value="InterPro"/>
</dbReference>
<dbReference type="SMART" id="SM00342">
    <property type="entry name" value="HTH_ARAC"/>
    <property type="match status" value="1"/>
</dbReference>
<evidence type="ECO:0000259" key="4">
    <source>
        <dbReference type="PROSITE" id="PS01124"/>
    </source>
</evidence>
<evidence type="ECO:0000256" key="2">
    <source>
        <dbReference type="ARBA" id="ARBA00023125"/>
    </source>
</evidence>
<gene>
    <name evidence="5" type="ORF">CBO05C_1838</name>
</gene>